<feature type="region of interest" description="Disordered" evidence="1">
    <location>
        <begin position="103"/>
        <end position="451"/>
    </location>
</feature>
<dbReference type="AlphaFoldDB" id="A0A2C5YPG2"/>
<keyword evidence="2" id="KW-1133">Transmembrane helix</keyword>
<dbReference type="Proteomes" id="UP000224854">
    <property type="component" value="Unassembled WGS sequence"/>
</dbReference>
<keyword evidence="2" id="KW-0472">Membrane</keyword>
<feature type="compositionally biased region" description="Pro residues" evidence="1">
    <location>
        <begin position="133"/>
        <end position="153"/>
    </location>
</feature>
<reference evidence="3 4" key="1">
    <citation type="submission" date="2017-06" db="EMBL/GenBank/DDBJ databases">
        <title>Ant-infecting Ophiocordyceps genomes reveal a high diversity of potential behavioral manipulation genes and a possible major role for enterotoxins.</title>
        <authorList>
            <person name="De Bekker C."/>
            <person name="Evans H.C."/>
            <person name="Brachmann A."/>
            <person name="Hughes D.P."/>
        </authorList>
    </citation>
    <scope>NUCLEOTIDE SEQUENCE [LARGE SCALE GENOMIC DNA]</scope>
    <source>
        <strain evidence="3 4">1348a</strain>
    </source>
</reference>
<feature type="compositionally biased region" description="Basic and acidic residues" evidence="1">
    <location>
        <begin position="407"/>
        <end position="416"/>
    </location>
</feature>
<feature type="compositionally biased region" description="Basic and acidic residues" evidence="1">
    <location>
        <begin position="155"/>
        <end position="167"/>
    </location>
</feature>
<feature type="compositionally biased region" description="Basic residues" evidence="1">
    <location>
        <begin position="103"/>
        <end position="112"/>
    </location>
</feature>
<keyword evidence="2" id="KW-0812">Transmembrane</keyword>
<dbReference type="OrthoDB" id="10536170at2759"/>
<name>A0A2C5YPG2_9HYPO</name>
<organism evidence="3 4">
    <name type="scientific">Ophiocordyceps australis</name>
    <dbReference type="NCBI Taxonomy" id="1399860"/>
    <lineage>
        <taxon>Eukaryota</taxon>
        <taxon>Fungi</taxon>
        <taxon>Dikarya</taxon>
        <taxon>Ascomycota</taxon>
        <taxon>Pezizomycotina</taxon>
        <taxon>Sordariomycetes</taxon>
        <taxon>Hypocreomycetidae</taxon>
        <taxon>Hypocreales</taxon>
        <taxon>Ophiocordycipitaceae</taxon>
        <taxon>Ophiocordyceps</taxon>
    </lineage>
</organism>
<accession>A0A2C5YPG2</accession>
<comment type="caution">
    <text evidence="3">The sequence shown here is derived from an EMBL/GenBank/DDBJ whole genome shotgun (WGS) entry which is preliminary data.</text>
</comment>
<evidence type="ECO:0000256" key="2">
    <source>
        <dbReference type="SAM" id="Phobius"/>
    </source>
</evidence>
<gene>
    <name evidence="3" type="ORF">CDD82_7634</name>
</gene>
<evidence type="ECO:0000313" key="4">
    <source>
        <dbReference type="Proteomes" id="UP000224854"/>
    </source>
</evidence>
<dbReference type="PRINTS" id="PR01217">
    <property type="entry name" value="PRICHEXTENSN"/>
</dbReference>
<evidence type="ECO:0000313" key="3">
    <source>
        <dbReference type="EMBL" id="PHH69616.1"/>
    </source>
</evidence>
<feature type="region of interest" description="Disordered" evidence="1">
    <location>
        <begin position="45"/>
        <end position="67"/>
    </location>
</feature>
<feature type="transmembrane region" description="Helical" evidence="2">
    <location>
        <begin position="78"/>
        <end position="97"/>
    </location>
</feature>
<keyword evidence="4" id="KW-1185">Reference proteome</keyword>
<dbReference type="EMBL" id="NJEU01000909">
    <property type="protein sequence ID" value="PHH69616.1"/>
    <property type="molecule type" value="Genomic_DNA"/>
</dbReference>
<proteinExistence type="predicted"/>
<evidence type="ECO:0000256" key="1">
    <source>
        <dbReference type="SAM" id="MobiDB-lite"/>
    </source>
</evidence>
<sequence length="451" mass="49122">MGVTGSGHTVVGDEAKTITTTYCPSDAVTLTQTLTRASETRTTTITLNKDISTPTPPLDESRSSPANVTPDISAPAKIAIGISVSLGVVVCLSLWYWTRASRRRLRRPRKRPPSPLSPFGNYSPPRPGNDWPPVGPRPKPPRPPFPPNEPGMPKPKKDGPEGSDPKPKPSKPWNPPDPGLDDAGGKPDPKPRPNIKVNVKLHGEHIGVEEPWSLPFNPKPRPESPLNGEPRQPGPKPKPSTPFGGAAVQPPYVVKPPTWHTPGKSTGGKHVVTPQEPLKKPGGEKPSIQPFDYNGGEAPGYVTTEAPPPAPGPQPHIQSPPGTRHPSMPISPEADYGVDYIQPPSEDLDDLQSIRMEPFSMRITHSGQTGRHQRPGATRVKVTKSGKLQYIRGRERERQDVSSGRRHTMEGRERESSSYARPSRQDYDGRGHQGYSREGYPPGPEMLYMPA</sequence>
<protein>
    <submittedName>
        <fullName evidence="3">Uncharacterized protein</fullName>
    </submittedName>
</protein>